<protein>
    <recommendedName>
        <fullName evidence="3">Bacteriocin immunity protein</fullName>
    </recommendedName>
</protein>
<evidence type="ECO:0000313" key="1">
    <source>
        <dbReference type="EMBL" id="KAK8887655.1"/>
    </source>
</evidence>
<dbReference type="Proteomes" id="UP001470230">
    <property type="component" value="Unassembled WGS sequence"/>
</dbReference>
<evidence type="ECO:0008006" key="3">
    <source>
        <dbReference type="Google" id="ProtNLM"/>
    </source>
</evidence>
<sequence>MGKEKYTDLLHQIEREEYLNTNLADICESDEELVRFNYRVLEKQIRTLLTYTPGNTLLQNLLNQIILYRNAEMEYTPLFGILEPYMILGTIEKKLYKIARVLDDI</sequence>
<gene>
    <name evidence="1" type="ORF">M9Y10_038708</name>
</gene>
<proteinExistence type="predicted"/>
<accession>A0ABR2K952</accession>
<keyword evidence="2" id="KW-1185">Reference proteome</keyword>
<comment type="caution">
    <text evidence="1">The sequence shown here is derived from an EMBL/GenBank/DDBJ whole genome shotgun (WGS) entry which is preliminary data.</text>
</comment>
<dbReference type="EMBL" id="JAPFFF010000006">
    <property type="protein sequence ID" value="KAK8887655.1"/>
    <property type="molecule type" value="Genomic_DNA"/>
</dbReference>
<evidence type="ECO:0000313" key="2">
    <source>
        <dbReference type="Proteomes" id="UP001470230"/>
    </source>
</evidence>
<reference evidence="1 2" key="1">
    <citation type="submission" date="2024-04" db="EMBL/GenBank/DDBJ databases">
        <title>Tritrichomonas musculus Genome.</title>
        <authorList>
            <person name="Alves-Ferreira E."/>
            <person name="Grigg M."/>
            <person name="Lorenzi H."/>
            <person name="Galac M."/>
        </authorList>
    </citation>
    <scope>NUCLEOTIDE SEQUENCE [LARGE SCALE GENOMIC DNA]</scope>
    <source>
        <strain evidence="1 2">EAF2021</strain>
    </source>
</reference>
<name>A0ABR2K952_9EUKA</name>
<organism evidence="1 2">
    <name type="scientific">Tritrichomonas musculus</name>
    <dbReference type="NCBI Taxonomy" id="1915356"/>
    <lineage>
        <taxon>Eukaryota</taxon>
        <taxon>Metamonada</taxon>
        <taxon>Parabasalia</taxon>
        <taxon>Tritrichomonadida</taxon>
        <taxon>Tritrichomonadidae</taxon>
        <taxon>Tritrichomonas</taxon>
    </lineage>
</organism>